<name>A0A8B3DJY2_VIBHA</name>
<organism evidence="1 2">
    <name type="scientific">Vibrio harveyi</name>
    <name type="common">Beneckea harveyi</name>
    <dbReference type="NCBI Taxonomy" id="669"/>
    <lineage>
        <taxon>Bacteria</taxon>
        <taxon>Pseudomonadati</taxon>
        <taxon>Pseudomonadota</taxon>
        <taxon>Gammaproteobacteria</taxon>
        <taxon>Vibrionales</taxon>
        <taxon>Vibrionaceae</taxon>
        <taxon>Vibrio</taxon>
    </lineage>
</organism>
<proteinExistence type="predicted"/>
<gene>
    <name evidence="1" type="ORF">DS957_010445</name>
</gene>
<sequence>MAQLKTKDILFCLFRDKFFQRANLHISGYKKDSRPQPFAAFGNDAAEVQYIQFITFTREKRTSWAPFLFARLSKRGSFES</sequence>
<evidence type="ECO:0000313" key="2">
    <source>
        <dbReference type="Proteomes" id="UP000253437"/>
    </source>
</evidence>
<protein>
    <submittedName>
        <fullName evidence="1">Uncharacterized protein</fullName>
    </submittedName>
</protein>
<evidence type="ECO:0000313" key="1">
    <source>
        <dbReference type="EMBL" id="RIW13818.1"/>
    </source>
</evidence>
<accession>A0A8B3DJY2</accession>
<dbReference type="Proteomes" id="UP000253437">
    <property type="component" value="Unassembled WGS sequence"/>
</dbReference>
<dbReference type="AlphaFoldDB" id="A0A8B3DJY2"/>
<reference evidence="1 2" key="1">
    <citation type="submission" date="2018-08" db="EMBL/GenBank/DDBJ databases">
        <title>Vibrio harveyi strains pathogenic to white snook Centropomus viridis Lockington (1877) and potential probiotic bacteria.</title>
        <authorList>
            <person name="Soto-Rodriguez S."/>
            <person name="Gomez-Gil B."/>
            <person name="Lozano-Olvera R."/>
        </authorList>
    </citation>
    <scope>NUCLEOTIDE SEQUENCE [LARGE SCALE GENOMIC DNA]</scope>
    <source>
        <strain evidence="1 2">CAIM 1508</strain>
    </source>
</reference>
<comment type="caution">
    <text evidence="1">The sequence shown here is derived from an EMBL/GenBank/DDBJ whole genome shotgun (WGS) entry which is preliminary data.</text>
</comment>
<dbReference type="EMBL" id="QOUW02000028">
    <property type="protein sequence ID" value="RIW13818.1"/>
    <property type="molecule type" value="Genomic_DNA"/>
</dbReference>